<dbReference type="InterPro" id="IPR001242">
    <property type="entry name" value="Condensation_dom"/>
</dbReference>
<protein>
    <recommendedName>
        <fullName evidence="2">Condensation domain-containing protein</fullName>
    </recommendedName>
</protein>
<evidence type="ECO:0000256" key="1">
    <source>
        <dbReference type="SAM" id="Phobius"/>
    </source>
</evidence>
<dbReference type="Gene3D" id="3.30.559.10">
    <property type="entry name" value="Chloramphenicol acetyltransferase-like domain"/>
    <property type="match status" value="1"/>
</dbReference>
<dbReference type="InterPro" id="IPR023213">
    <property type="entry name" value="CAT-like_dom_sf"/>
</dbReference>
<dbReference type="EMBL" id="JAWZYT010003830">
    <property type="protein sequence ID" value="KAK4296574.1"/>
    <property type="molecule type" value="Genomic_DNA"/>
</dbReference>
<dbReference type="PANTHER" id="PTHR28037:SF1">
    <property type="entry name" value="ALCOHOL O-ACETYLTRANSFERASE 1-RELATED"/>
    <property type="match status" value="1"/>
</dbReference>
<dbReference type="AlphaFoldDB" id="A0AAE1NUM0"/>
<proteinExistence type="predicted"/>
<dbReference type="GO" id="GO:0003824">
    <property type="term" value="F:catalytic activity"/>
    <property type="evidence" value="ECO:0007669"/>
    <property type="project" value="InterPro"/>
</dbReference>
<keyword evidence="1" id="KW-0472">Membrane</keyword>
<feature type="transmembrane region" description="Helical" evidence="1">
    <location>
        <begin position="48"/>
        <end position="68"/>
    </location>
</feature>
<dbReference type="Proteomes" id="UP001292094">
    <property type="component" value="Unassembled WGS sequence"/>
</dbReference>
<name>A0AAE1NUM0_9EUCA</name>
<keyword evidence="4" id="KW-1185">Reference proteome</keyword>
<evidence type="ECO:0000313" key="3">
    <source>
        <dbReference type="EMBL" id="KAK4296574.1"/>
    </source>
</evidence>
<organism evidence="3 4">
    <name type="scientific">Petrolisthes manimaculis</name>
    <dbReference type="NCBI Taxonomy" id="1843537"/>
    <lineage>
        <taxon>Eukaryota</taxon>
        <taxon>Metazoa</taxon>
        <taxon>Ecdysozoa</taxon>
        <taxon>Arthropoda</taxon>
        <taxon>Crustacea</taxon>
        <taxon>Multicrustacea</taxon>
        <taxon>Malacostraca</taxon>
        <taxon>Eumalacostraca</taxon>
        <taxon>Eucarida</taxon>
        <taxon>Decapoda</taxon>
        <taxon>Pleocyemata</taxon>
        <taxon>Anomura</taxon>
        <taxon>Galatheoidea</taxon>
        <taxon>Porcellanidae</taxon>
        <taxon>Petrolisthes</taxon>
    </lineage>
</organism>
<dbReference type="SUPFAM" id="SSF52777">
    <property type="entry name" value="CoA-dependent acyltransferases"/>
    <property type="match status" value="2"/>
</dbReference>
<dbReference type="Gene3D" id="3.30.559.30">
    <property type="entry name" value="Nonribosomal peptide synthetase, condensation domain"/>
    <property type="match status" value="1"/>
</dbReference>
<evidence type="ECO:0000259" key="2">
    <source>
        <dbReference type="Pfam" id="PF00668"/>
    </source>
</evidence>
<dbReference type="InterPro" id="IPR052058">
    <property type="entry name" value="Alcohol_O-acetyltransferase"/>
</dbReference>
<feature type="domain" description="Condensation" evidence="2">
    <location>
        <begin position="179"/>
        <end position="428"/>
    </location>
</feature>
<reference evidence="3" key="1">
    <citation type="submission" date="2023-11" db="EMBL/GenBank/DDBJ databases">
        <title>Genome assemblies of two species of porcelain crab, Petrolisthes cinctipes and Petrolisthes manimaculis (Anomura: Porcellanidae).</title>
        <authorList>
            <person name="Angst P."/>
        </authorList>
    </citation>
    <scope>NUCLEOTIDE SEQUENCE</scope>
    <source>
        <strain evidence="3">PB745_02</strain>
        <tissue evidence="3">Gill</tissue>
    </source>
</reference>
<comment type="caution">
    <text evidence="3">The sequence shown here is derived from an EMBL/GenBank/DDBJ whole genome shotgun (WGS) entry which is preliminary data.</text>
</comment>
<accession>A0AAE1NUM0</accession>
<gene>
    <name evidence="3" type="ORF">Pmani_030944</name>
</gene>
<evidence type="ECO:0000313" key="4">
    <source>
        <dbReference type="Proteomes" id="UP001292094"/>
    </source>
</evidence>
<sequence>MAMDACVSRNIDIFLHINSSCPLSDQHLLSLNHHHHQALTLKLGEGGYGSYTVVLTACLVIVGIAWLLRQLEYNVDEGKSQELREYETTGDSSSTAEGQWALPGKWVRPLNSMELLYAVGRVNTAQVLYLKSTSPVTVQLVQRALTILAENVLLLQLEMVWRWWWPWFRRTKAVTVHLSQSTEEPMAVYQKQMNAEYDTSNGPLWHATLVHPQHSSQESVLVLTIHHMIGDGTTNMLLSRDLLTIINGLATGQENHIPCRDLVPPVFQSLFSLSDALTVFTLFFWGCRNNILRSLQGGAAYLLPSPNPSPPITKAITYDFSREVTAQLNSRCKEEDVRISSVLLAASIFAYTHTVQEEGKCTKQMEVTHETAVNLRRYYSDRHQEALGAVAFTMSLKHHVTHDSNFWALARRIQQDLYKALDQDKLPLHFSQLGCLLSFIFPINWVLEWCGLRSFAYSQIFLTNMGNLRTLLPATYHGPIRITRLLRSFSAHYLGMCFGVVTQTFDGCLLISIDHYSNKTTDETASCFLRNLVQILTDVASNSTPSPFHLIKPHVPPSNS</sequence>
<dbReference type="Pfam" id="PF00668">
    <property type="entry name" value="Condensation"/>
    <property type="match status" value="1"/>
</dbReference>
<keyword evidence="1" id="KW-0812">Transmembrane</keyword>
<dbReference type="PANTHER" id="PTHR28037">
    <property type="entry name" value="ALCOHOL O-ACETYLTRANSFERASE 1-RELATED"/>
    <property type="match status" value="1"/>
</dbReference>
<keyword evidence="1" id="KW-1133">Transmembrane helix</keyword>